<dbReference type="Proteomes" id="UP001200022">
    <property type="component" value="Unassembled WGS sequence"/>
</dbReference>
<evidence type="ECO:0000313" key="3">
    <source>
        <dbReference type="EMBL" id="MCF7560562.1"/>
    </source>
</evidence>
<evidence type="ECO:0000256" key="2">
    <source>
        <dbReference type="SAM" id="SignalP"/>
    </source>
</evidence>
<feature type="region of interest" description="Disordered" evidence="1">
    <location>
        <begin position="232"/>
        <end position="254"/>
    </location>
</feature>
<dbReference type="PROSITE" id="PS51257">
    <property type="entry name" value="PROKAR_LIPOPROTEIN"/>
    <property type="match status" value="1"/>
</dbReference>
<gene>
    <name evidence="3" type="ORF">L3X39_07925</name>
</gene>
<comment type="caution">
    <text evidence="3">The sequence shown here is derived from an EMBL/GenBank/DDBJ whole genome shotgun (WGS) entry which is preliminary data.</text>
</comment>
<evidence type="ECO:0008006" key="5">
    <source>
        <dbReference type="Google" id="ProtNLM"/>
    </source>
</evidence>
<proteinExistence type="predicted"/>
<protein>
    <recommendedName>
        <fullName evidence="5">Lipoprotein</fullName>
    </recommendedName>
</protein>
<sequence>MKAIKLYFLLAIIILLAACSPDNSVANNNNLENAISKQGCQNVSGPTAIYWDYANGIPAPLSQIPVLANPGPQFIHSQHPYLGLILPQGYTAFEDQDLQTASLGVNIIRNDNAVIWRYVPLSTFAENTSVTSIISREINTMLNFYGIQNIDDVLCSVTKPLDSPLNMTYSGRLLRFGNFTALVYVIVTQVQGLPASAVLSISAGPSTEYNNLVMDIFLPLSFQLLVSDRDSLSDRDGDGTPDIFDSEPDNPNVQ</sequence>
<dbReference type="RefSeq" id="WP_237231238.1">
    <property type="nucleotide sequence ID" value="NZ_JAKKDV010000002.1"/>
</dbReference>
<feature type="signal peptide" evidence="2">
    <location>
        <begin position="1"/>
        <end position="26"/>
    </location>
</feature>
<feature type="chain" id="PRO_5045247741" description="Lipoprotein" evidence="2">
    <location>
        <begin position="27"/>
        <end position="254"/>
    </location>
</feature>
<evidence type="ECO:0000313" key="4">
    <source>
        <dbReference type="Proteomes" id="UP001200022"/>
    </source>
</evidence>
<accession>A0ABS9IIH9</accession>
<evidence type="ECO:0000256" key="1">
    <source>
        <dbReference type="SAM" id="MobiDB-lite"/>
    </source>
</evidence>
<keyword evidence="4" id="KW-1185">Reference proteome</keyword>
<dbReference type="EMBL" id="JAKKDV010000002">
    <property type="protein sequence ID" value="MCF7560562.1"/>
    <property type="molecule type" value="Genomic_DNA"/>
</dbReference>
<reference evidence="3 4" key="1">
    <citation type="submission" date="2022-01" db="EMBL/GenBank/DDBJ databases">
        <title>Draft genome sequence of Sabulilitoribacter multivorans KCTC 32326.</title>
        <authorList>
            <person name="Oh J.-S."/>
        </authorList>
    </citation>
    <scope>NUCLEOTIDE SEQUENCE [LARGE SCALE GENOMIC DNA]</scope>
    <source>
        <strain evidence="3 4">M-M16</strain>
    </source>
</reference>
<organism evidence="3 4">
    <name type="scientific">Flaviramulus multivorans</name>
    <dbReference type="NCBI Taxonomy" id="1304750"/>
    <lineage>
        <taxon>Bacteria</taxon>
        <taxon>Pseudomonadati</taxon>
        <taxon>Bacteroidota</taxon>
        <taxon>Flavobacteriia</taxon>
        <taxon>Flavobacteriales</taxon>
        <taxon>Flavobacteriaceae</taxon>
        <taxon>Flaviramulus</taxon>
    </lineage>
</organism>
<name>A0ABS9IIH9_9FLAO</name>
<keyword evidence="2" id="KW-0732">Signal</keyword>